<dbReference type="InterPro" id="IPR005148">
    <property type="entry name" value="Arg-tRNA-synth_N"/>
</dbReference>
<keyword evidence="3 9" id="KW-0436">Ligase</keyword>
<dbReference type="SMART" id="SM00836">
    <property type="entry name" value="DALR_1"/>
    <property type="match status" value="1"/>
</dbReference>
<dbReference type="InterPro" id="IPR001412">
    <property type="entry name" value="aa-tRNA-synth_I_CS"/>
</dbReference>
<dbReference type="SUPFAM" id="SSF55190">
    <property type="entry name" value="Arginyl-tRNA synthetase (ArgRS), N-terminal 'additional' domain"/>
    <property type="match status" value="1"/>
</dbReference>
<dbReference type="CDD" id="cd07956">
    <property type="entry name" value="Anticodon_Ia_Arg"/>
    <property type="match status" value="1"/>
</dbReference>
<dbReference type="Pfam" id="PF05746">
    <property type="entry name" value="DALR_1"/>
    <property type="match status" value="1"/>
</dbReference>
<evidence type="ECO:0000256" key="1">
    <source>
        <dbReference type="ARBA" id="ARBA00005594"/>
    </source>
</evidence>
<dbReference type="PANTHER" id="PTHR11956">
    <property type="entry name" value="ARGINYL-TRNA SYNTHETASE"/>
    <property type="match status" value="1"/>
</dbReference>
<evidence type="ECO:0000256" key="2">
    <source>
        <dbReference type="ARBA" id="ARBA00022490"/>
    </source>
</evidence>
<comment type="subunit">
    <text evidence="9">Monomer.</text>
</comment>
<evidence type="ECO:0000313" key="13">
    <source>
        <dbReference type="EMBL" id="MFC3290661.1"/>
    </source>
</evidence>
<evidence type="ECO:0000313" key="14">
    <source>
        <dbReference type="Proteomes" id="UP001595640"/>
    </source>
</evidence>
<feature type="domain" description="DALR anticodon binding" evidence="11">
    <location>
        <begin position="440"/>
        <end position="561"/>
    </location>
</feature>
<evidence type="ECO:0000256" key="7">
    <source>
        <dbReference type="ARBA" id="ARBA00023146"/>
    </source>
</evidence>
<keyword evidence="7 9" id="KW-0030">Aminoacyl-tRNA synthetase</keyword>
<keyword evidence="14" id="KW-1185">Reference proteome</keyword>
<dbReference type="InterPro" id="IPR009080">
    <property type="entry name" value="tRNAsynth_Ia_anticodon-bd"/>
</dbReference>
<protein>
    <recommendedName>
        <fullName evidence="9">Arginine--tRNA ligase</fullName>
        <ecNumber evidence="9">6.1.1.19</ecNumber>
    </recommendedName>
    <alternativeName>
        <fullName evidence="9">Arginyl-tRNA synthetase</fullName>
        <shortName evidence="9">ArgRS</shortName>
    </alternativeName>
</protein>
<name>A0ABV7LVJ7_9GAMM</name>
<keyword evidence="5 9" id="KW-0067">ATP-binding</keyword>
<gene>
    <name evidence="9 13" type="primary">argS</name>
    <name evidence="13" type="ORF">ACFOEI_01095</name>
</gene>
<reference evidence="14" key="1">
    <citation type="journal article" date="2019" name="Int. J. Syst. Evol. Microbiol.">
        <title>The Global Catalogue of Microorganisms (GCM) 10K type strain sequencing project: providing services to taxonomists for standard genome sequencing and annotation.</title>
        <authorList>
            <consortium name="The Broad Institute Genomics Platform"/>
            <consortium name="The Broad Institute Genome Sequencing Center for Infectious Disease"/>
            <person name="Wu L."/>
            <person name="Ma J."/>
        </authorList>
    </citation>
    <scope>NUCLEOTIDE SEQUENCE [LARGE SCALE GENOMIC DNA]</scope>
    <source>
        <strain evidence="14">KCTC 12847</strain>
    </source>
</reference>
<dbReference type="Proteomes" id="UP001595640">
    <property type="component" value="Unassembled WGS sequence"/>
</dbReference>
<evidence type="ECO:0000256" key="6">
    <source>
        <dbReference type="ARBA" id="ARBA00022917"/>
    </source>
</evidence>
<sequence length="561" mass="61927">MKDTISALLEEALASLKQQGLVPDDVSPSFKVDPTKDKAHGDYASNLALMLAKPAGKKPRDVAEALVQALPATDAVSKVEIAGPGFLNFFAATDAVAQIVPTILNTGDTFGRSMRGTGEKVQVEFVSANPTGPLHVGHGRGAAIGDCLCRLLEATGYDVTREFYYNDAGAQISNLALSVQARAKGLTPEDPSWPADGYRGDYIVDVANSYLAGETIHADDQHVTGAADADDLEAIRRFAVAYLRREQDLDLKAFGVEFDVYFLESSLYRDGKVEQAVQRLIDNGHTYEQDGALWLRTTDFGDDKDRVMRKTDGGYTYFLPDVAYHLDKWQRGFKQVINEQGADHHSTVTRVRAGLQALEADIPQGWPDYVLHQMVLVTRSGEEVKLSKRAGSYVTLRDLIDEVGRDATRYFLAARRADSQLTFDIDLARSQSNDNPVYYVQYAHARLCSVMRKAETDGMPFDRELGFANLAQLEADQEKALMNRLARFPEVVEHAALNREPQQVAQYLQDLAADFHTCYNAVKVMVEDDALRNARLALGLATRQVIRNGLDLLGVSAPEEM</sequence>
<evidence type="ECO:0000256" key="3">
    <source>
        <dbReference type="ARBA" id="ARBA00022598"/>
    </source>
</evidence>
<comment type="similarity">
    <text evidence="1 9 10">Belongs to the class-I aminoacyl-tRNA synthetase family.</text>
</comment>
<feature type="domain" description="Arginyl tRNA synthetase N-terminal" evidence="12">
    <location>
        <begin position="3"/>
        <end position="91"/>
    </location>
</feature>
<dbReference type="PANTHER" id="PTHR11956:SF5">
    <property type="entry name" value="ARGININE--TRNA LIGASE, CYTOPLASMIC"/>
    <property type="match status" value="1"/>
</dbReference>
<keyword evidence="4 9" id="KW-0547">Nucleotide-binding</keyword>
<comment type="caution">
    <text evidence="13">The sequence shown here is derived from an EMBL/GenBank/DDBJ whole genome shotgun (WGS) entry which is preliminary data.</text>
</comment>
<dbReference type="RefSeq" id="WP_019019657.1">
    <property type="nucleotide sequence ID" value="NZ_BMXD01000008.1"/>
</dbReference>
<proteinExistence type="inferred from homology"/>
<organism evidence="13 14">
    <name type="scientific">Modicisalibacter luteus</name>
    <dbReference type="NCBI Taxonomy" id="453962"/>
    <lineage>
        <taxon>Bacteria</taxon>
        <taxon>Pseudomonadati</taxon>
        <taxon>Pseudomonadota</taxon>
        <taxon>Gammaproteobacteria</taxon>
        <taxon>Oceanospirillales</taxon>
        <taxon>Halomonadaceae</taxon>
        <taxon>Modicisalibacter</taxon>
    </lineage>
</organism>
<dbReference type="PRINTS" id="PR01038">
    <property type="entry name" value="TRNASYNTHARG"/>
</dbReference>
<keyword evidence="2 9" id="KW-0963">Cytoplasm</keyword>
<dbReference type="EMBL" id="JBHRUH010000003">
    <property type="protein sequence ID" value="MFC3290661.1"/>
    <property type="molecule type" value="Genomic_DNA"/>
</dbReference>
<dbReference type="HAMAP" id="MF_00123">
    <property type="entry name" value="Arg_tRNA_synth"/>
    <property type="match status" value="1"/>
</dbReference>
<dbReference type="Pfam" id="PF03485">
    <property type="entry name" value="Arg_tRNA_synt_N"/>
    <property type="match status" value="1"/>
</dbReference>
<dbReference type="InterPro" id="IPR008909">
    <property type="entry name" value="DALR_anticod-bd"/>
</dbReference>
<evidence type="ECO:0000259" key="12">
    <source>
        <dbReference type="SMART" id="SM01016"/>
    </source>
</evidence>
<dbReference type="EC" id="6.1.1.19" evidence="9"/>
<dbReference type="Pfam" id="PF00750">
    <property type="entry name" value="tRNA-synt_1d"/>
    <property type="match status" value="1"/>
</dbReference>
<dbReference type="InterPro" id="IPR014729">
    <property type="entry name" value="Rossmann-like_a/b/a_fold"/>
</dbReference>
<feature type="short sequence motif" description="'HIGH' region" evidence="9">
    <location>
        <begin position="128"/>
        <end position="138"/>
    </location>
</feature>
<dbReference type="GO" id="GO:0004814">
    <property type="term" value="F:arginine-tRNA ligase activity"/>
    <property type="evidence" value="ECO:0007669"/>
    <property type="project" value="UniProtKB-EC"/>
</dbReference>
<evidence type="ECO:0000256" key="9">
    <source>
        <dbReference type="HAMAP-Rule" id="MF_00123"/>
    </source>
</evidence>
<dbReference type="InterPro" id="IPR035684">
    <property type="entry name" value="ArgRS_core"/>
</dbReference>
<dbReference type="PROSITE" id="PS00178">
    <property type="entry name" value="AA_TRNA_LIGASE_I"/>
    <property type="match status" value="1"/>
</dbReference>
<evidence type="ECO:0000256" key="8">
    <source>
        <dbReference type="ARBA" id="ARBA00049339"/>
    </source>
</evidence>
<comment type="subcellular location">
    <subcellularLocation>
        <location evidence="9">Cytoplasm</location>
    </subcellularLocation>
</comment>
<dbReference type="NCBIfam" id="TIGR00456">
    <property type="entry name" value="argS"/>
    <property type="match status" value="1"/>
</dbReference>
<dbReference type="InterPro" id="IPR036695">
    <property type="entry name" value="Arg-tRNA-synth_N_sf"/>
</dbReference>
<accession>A0ABV7LVJ7</accession>
<dbReference type="InterPro" id="IPR001278">
    <property type="entry name" value="Arg-tRNA-ligase"/>
</dbReference>
<dbReference type="SUPFAM" id="SSF52374">
    <property type="entry name" value="Nucleotidylyl transferase"/>
    <property type="match status" value="1"/>
</dbReference>
<keyword evidence="6 9" id="KW-0648">Protein biosynthesis</keyword>
<evidence type="ECO:0000256" key="5">
    <source>
        <dbReference type="ARBA" id="ARBA00022840"/>
    </source>
</evidence>
<dbReference type="SUPFAM" id="SSF47323">
    <property type="entry name" value="Anticodon-binding domain of a subclass of class I aminoacyl-tRNA synthetases"/>
    <property type="match status" value="1"/>
</dbReference>
<evidence type="ECO:0000256" key="4">
    <source>
        <dbReference type="ARBA" id="ARBA00022741"/>
    </source>
</evidence>
<evidence type="ECO:0000256" key="10">
    <source>
        <dbReference type="RuleBase" id="RU363038"/>
    </source>
</evidence>
<evidence type="ECO:0000259" key="11">
    <source>
        <dbReference type="SMART" id="SM00836"/>
    </source>
</evidence>
<dbReference type="CDD" id="cd00671">
    <property type="entry name" value="ArgRS_core"/>
    <property type="match status" value="1"/>
</dbReference>
<dbReference type="Gene3D" id="3.40.50.620">
    <property type="entry name" value="HUPs"/>
    <property type="match status" value="1"/>
</dbReference>
<dbReference type="Gene3D" id="1.10.730.10">
    <property type="entry name" value="Isoleucyl-tRNA Synthetase, Domain 1"/>
    <property type="match status" value="1"/>
</dbReference>
<dbReference type="Gene3D" id="3.30.1360.70">
    <property type="entry name" value="Arginyl tRNA synthetase N-terminal domain"/>
    <property type="match status" value="1"/>
</dbReference>
<dbReference type="SMART" id="SM01016">
    <property type="entry name" value="Arg_tRNA_synt_N"/>
    <property type="match status" value="1"/>
</dbReference>
<comment type="catalytic activity">
    <reaction evidence="8 9">
        <text>tRNA(Arg) + L-arginine + ATP = L-arginyl-tRNA(Arg) + AMP + diphosphate</text>
        <dbReference type="Rhea" id="RHEA:20301"/>
        <dbReference type="Rhea" id="RHEA-COMP:9658"/>
        <dbReference type="Rhea" id="RHEA-COMP:9673"/>
        <dbReference type="ChEBI" id="CHEBI:30616"/>
        <dbReference type="ChEBI" id="CHEBI:32682"/>
        <dbReference type="ChEBI" id="CHEBI:33019"/>
        <dbReference type="ChEBI" id="CHEBI:78442"/>
        <dbReference type="ChEBI" id="CHEBI:78513"/>
        <dbReference type="ChEBI" id="CHEBI:456215"/>
        <dbReference type="EC" id="6.1.1.19"/>
    </reaction>
</comment>